<evidence type="ECO:0000313" key="2">
    <source>
        <dbReference type="Proteomes" id="UP000217790"/>
    </source>
</evidence>
<dbReference type="AlphaFoldDB" id="A0A2H3CGP6"/>
<dbReference type="InParanoid" id="A0A2H3CGP6"/>
<sequence length="182" mass="21279">MFANMYKLALRRKTTPQFNPATKSRKYIRISKGDKYYVFLKSQVPTYEWLIYHICTCIPGMYRKVHNRWDPIPIVIKTYDLPSCRGNCVNIPPSWWTTVITDIDNIHIIIVRRRISVDRSPVISIIYETSDTRVLGLGRGKSSRLTISDNRGARLVKLYMLYMIGTRHYHTAGFIKISSIYV</sequence>
<dbReference type="EMBL" id="KZ293736">
    <property type="protein sequence ID" value="PBK81030.1"/>
    <property type="molecule type" value="Genomic_DNA"/>
</dbReference>
<name>A0A2H3CGP6_ARMGA</name>
<evidence type="ECO:0000313" key="1">
    <source>
        <dbReference type="EMBL" id="PBK81030.1"/>
    </source>
</evidence>
<reference evidence="2" key="1">
    <citation type="journal article" date="2017" name="Nat. Ecol. Evol.">
        <title>Genome expansion and lineage-specific genetic innovations in the forest pathogenic fungi Armillaria.</title>
        <authorList>
            <person name="Sipos G."/>
            <person name="Prasanna A.N."/>
            <person name="Walter M.C."/>
            <person name="O'Connor E."/>
            <person name="Balint B."/>
            <person name="Krizsan K."/>
            <person name="Kiss B."/>
            <person name="Hess J."/>
            <person name="Varga T."/>
            <person name="Slot J."/>
            <person name="Riley R."/>
            <person name="Boka B."/>
            <person name="Rigling D."/>
            <person name="Barry K."/>
            <person name="Lee J."/>
            <person name="Mihaltcheva S."/>
            <person name="LaButti K."/>
            <person name="Lipzen A."/>
            <person name="Waldron R."/>
            <person name="Moloney N.M."/>
            <person name="Sperisen C."/>
            <person name="Kredics L."/>
            <person name="Vagvoelgyi C."/>
            <person name="Patrignani A."/>
            <person name="Fitzpatrick D."/>
            <person name="Nagy I."/>
            <person name="Doyle S."/>
            <person name="Anderson J.B."/>
            <person name="Grigoriev I.V."/>
            <person name="Gueldener U."/>
            <person name="Muensterkoetter M."/>
            <person name="Nagy L.G."/>
        </authorList>
    </citation>
    <scope>NUCLEOTIDE SEQUENCE [LARGE SCALE GENOMIC DNA]</scope>
    <source>
        <strain evidence="2">Ar21-2</strain>
    </source>
</reference>
<accession>A0A2H3CGP6</accession>
<organism evidence="1 2">
    <name type="scientific">Armillaria gallica</name>
    <name type="common">Bulbous honey fungus</name>
    <name type="synonym">Armillaria bulbosa</name>
    <dbReference type="NCBI Taxonomy" id="47427"/>
    <lineage>
        <taxon>Eukaryota</taxon>
        <taxon>Fungi</taxon>
        <taxon>Dikarya</taxon>
        <taxon>Basidiomycota</taxon>
        <taxon>Agaricomycotina</taxon>
        <taxon>Agaricomycetes</taxon>
        <taxon>Agaricomycetidae</taxon>
        <taxon>Agaricales</taxon>
        <taxon>Marasmiineae</taxon>
        <taxon>Physalacriaceae</taxon>
        <taxon>Armillaria</taxon>
    </lineage>
</organism>
<dbReference type="Proteomes" id="UP000217790">
    <property type="component" value="Unassembled WGS sequence"/>
</dbReference>
<protein>
    <submittedName>
        <fullName evidence="1">Uncharacterized protein</fullName>
    </submittedName>
</protein>
<keyword evidence="2" id="KW-1185">Reference proteome</keyword>
<dbReference type="OrthoDB" id="10418944at2759"/>
<gene>
    <name evidence="1" type="ORF">ARMGADRAFT_1146752</name>
</gene>
<proteinExistence type="predicted"/>